<dbReference type="AlphaFoldDB" id="A0ABC8M070"/>
<comment type="caution">
    <text evidence="1">The sequence shown here is derived from an EMBL/GenBank/DDBJ whole genome shotgun (WGS) entry which is preliminary data.</text>
</comment>
<evidence type="ECO:0000313" key="2">
    <source>
        <dbReference type="Proteomes" id="UP001642260"/>
    </source>
</evidence>
<accession>A0ABC8M070</accession>
<proteinExistence type="predicted"/>
<evidence type="ECO:0000313" key="1">
    <source>
        <dbReference type="EMBL" id="CAH8389329.1"/>
    </source>
</evidence>
<keyword evidence="2" id="KW-1185">Reference proteome</keyword>
<name>A0ABC8M070_ERUVS</name>
<gene>
    <name evidence="1" type="ORF">ERUC_LOCUS41812</name>
</gene>
<sequence>MKYEENVMTWRRIIGCKLTTTKVACVRAYLSSEGEAACNLSSSTVSSCSNHGYGAVYPPSSSALNQYQQ</sequence>
<reference evidence="1 2" key="1">
    <citation type="submission" date="2022-03" db="EMBL/GenBank/DDBJ databases">
        <authorList>
            <person name="Macdonald S."/>
            <person name="Ahmed S."/>
            <person name="Newling K."/>
        </authorList>
    </citation>
    <scope>NUCLEOTIDE SEQUENCE [LARGE SCALE GENOMIC DNA]</scope>
</reference>
<dbReference type="EMBL" id="CAKOAT010830709">
    <property type="protein sequence ID" value="CAH8389329.1"/>
    <property type="molecule type" value="Genomic_DNA"/>
</dbReference>
<organism evidence="1 2">
    <name type="scientific">Eruca vesicaria subsp. sativa</name>
    <name type="common">Garden rocket</name>
    <name type="synonym">Eruca sativa</name>
    <dbReference type="NCBI Taxonomy" id="29727"/>
    <lineage>
        <taxon>Eukaryota</taxon>
        <taxon>Viridiplantae</taxon>
        <taxon>Streptophyta</taxon>
        <taxon>Embryophyta</taxon>
        <taxon>Tracheophyta</taxon>
        <taxon>Spermatophyta</taxon>
        <taxon>Magnoliopsida</taxon>
        <taxon>eudicotyledons</taxon>
        <taxon>Gunneridae</taxon>
        <taxon>Pentapetalae</taxon>
        <taxon>rosids</taxon>
        <taxon>malvids</taxon>
        <taxon>Brassicales</taxon>
        <taxon>Brassicaceae</taxon>
        <taxon>Brassiceae</taxon>
        <taxon>Eruca</taxon>
    </lineage>
</organism>
<dbReference type="Proteomes" id="UP001642260">
    <property type="component" value="Unassembled WGS sequence"/>
</dbReference>
<protein>
    <submittedName>
        <fullName evidence="1">Uncharacterized protein</fullName>
    </submittedName>
</protein>